<sequence length="161" mass="18244">MPWGSNNNQEQPPHPTFHHKEGRSTIKITPPPPTPPRTDPNGPARTIDSPFIHHLKQTGRAEWKLADPKLKQRSNAIFLILLSIPVLAISSYELFNRFQGRSHKKLQKGEILEGQLVRDFTEEEIVQREQSSILTKLFGQDPFVEKVSPKSSSTTTSTTEK</sequence>
<feature type="region of interest" description="Disordered" evidence="1">
    <location>
        <begin position="1"/>
        <end position="47"/>
    </location>
</feature>
<accession>A0A8J5UF78</accession>
<name>A0A8J5UF78_9ASCO</name>
<evidence type="ECO:0000256" key="1">
    <source>
        <dbReference type="SAM" id="MobiDB-lite"/>
    </source>
</evidence>
<comment type="caution">
    <text evidence="3">The sequence shown here is derived from an EMBL/GenBank/DDBJ whole genome shotgun (WGS) entry which is preliminary data.</text>
</comment>
<dbReference type="RefSeq" id="XP_049262036.1">
    <property type="nucleotide sequence ID" value="XM_049408677.1"/>
</dbReference>
<dbReference type="Proteomes" id="UP000694255">
    <property type="component" value="Unassembled WGS sequence"/>
</dbReference>
<feature type="compositionally biased region" description="Pro residues" evidence="1">
    <location>
        <begin position="29"/>
        <end position="38"/>
    </location>
</feature>
<keyword evidence="2" id="KW-1133">Transmembrane helix</keyword>
<reference evidence="3 4" key="1">
    <citation type="journal article" date="2021" name="DNA Res.">
        <title>Genome analysis of Candida subhashii reveals its hybrid nature and dual mitochondrial genome conformations.</title>
        <authorList>
            <person name="Mixao V."/>
            <person name="Hegedusova E."/>
            <person name="Saus E."/>
            <person name="Pryszcz L.P."/>
            <person name="Cillingova A."/>
            <person name="Nosek J."/>
            <person name="Gabaldon T."/>
        </authorList>
    </citation>
    <scope>NUCLEOTIDE SEQUENCE [LARGE SCALE GENOMIC DNA]</scope>
    <source>
        <strain evidence="3 4">CBS 10753</strain>
    </source>
</reference>
<evidence type="ECO:0000313" key="3">
    <source>
        <dbReference type="EMBL" id="KAG7661803.1"/>
    </source>
</evidence>
<organism evidence="3 4">
    <name type="scientific">[Candida] subhashii</name>
    <dbReference type="NCBI Taxonomy" id="561895"/>
    <lineage>
        <taxon>Eukaryota</taxon>
        <taxon>Fungi</taxon>
        <taxon>Dikarya</taxon>
        <taxon>Ascomycota</taxon>
        <taxon>Saccharomycotina</taxon>
        <taxon>Pichiomycetes</taxon>
        <taxon>Debaryomycetaceae</taxon>
        <taxon>Spathaspora</taxon>
    </lineage>
</organism>
<evidence type="ECO:0000256" key="2">
    <source>
        <dbReference type="SAM" id="Phobius"/>
    </source>
</evidence>
<evidence type="ECO:0000313" key="4">
    <source>
        <dbReference type="Proteomes" id="UP000694255"/>
    </source>
</evidence>
<gene>
    <name evidence="3" type="ORF">J8A68_004692</name>
</gene>
<protein>
    <submittedName>
        <fullName evidence="3">Uncharacterized protein</fullName>
    </submittedName>
</protein>
<dbReference type="AlphaFoldDB" id="A0A8J5UF78"/>
<dbReference type="OrthoDB" id="3784821at2759"/>
<keyword evidence="2" id="KW-0812">Transmembrane</keyword>
<keyword evidence="4" id="KW-1185">Reference proteome</keyword>
<dbReference type="GeneID" id="73471492"/>
<proteinExistence type="predicted"/>
<feature type="transmembrane region" description="Helical" evidence="2">
    <location>
        <begin position="76"/>
        <end position="95"/>
    </location>
</feature>
<keyword evidence="2" id="KW-0472">Membrane</keyword>
<feature type="compositionally biased region" description="Polar residues" evidence="1">
    <location>
        <begin position="1"/>
        <end position="11"/>
    </location>
</feature>
<dbReference type="EMBL" id="JAGSYN010000197">
    <property type="protein sequence ID" value="KAG7661803.1"/>
    <property type="molecule type" value="Genomic_DNA"/>
</dbReference>